<keyword evidence="3" id="KW-1185">Reference proteome</keyword>
<comment type="caution">
    <text evidence="2">The sequence shown here is derived from an EMBL/GenBank/DDBJ whole genome shotgun (WGS) entry which is preliminary data.</text>
</comment>
<dbReference type="InterPro" id="IPR051908">
    <property type="entry name" value="Ribosomal_N-acetyltransferase"/>
</dbReference>
<dbReference type="EC" id="2.-.-.-" evidence="2"/>
<dbReference type="Gene3D" id="3.40.630.30">
    <property type="match status" value="1"/>
</dbReference>
<protein>
    <submittedName>
        <fullName evidence="2">GNAT family protein</fullName>
        <ecNumber evidence="2">2.-.-.-</ecNumber>
    </submittedName>
</protein>
<proteinExistence type="predicted"/>
<evidence type="ECO:0000259" key="1">
    <source>
        <dbReference type="PROSITE" id="PS51186"/>
    </source>
</evidence>
<dbReference type="RefSeq" id="WP_321550500.1">
    <property type="nucleotide sequence ID" value="NZ_JAXIVS010000016.1"/>
</dbReference>
<dbReference type="Pfam" id="PF13302">
    <property type="entry name" value="Acetyltransf_3"/>
    <property type="match status" value="1"/>
</dbReference>
<dbReference type="CDD" id="cd04301">
    <property type="entry name" value="NAT_SF"/>
    <property type="match status" value="1"/>
</dbReference>
<gene>
    <name evidence="2" type="ORF">SYV04_35695</name>
</gene>
<dbReference type="PANTHER" id="PTHR43441">
    <property type="entry name" value="RIBOSOMAL-PROTEIN-SERINE ACETYLTRANSFERASE"/>
    <property type="match status" value="1"/>
</dbReference>
<dbReference type="SUPFAM" id="SSF55729">
    <property type="entry name" value="Acyl-CoA N-acyltransferases (Nat)"/>
    <property type="match status" value="1"/>
</dbReference>
<dbReference type="InterPro" id="IPR016181">
    <property type="entry name" value="Acyl_CoA_acyltransferase"/>
</dbReference>
<dbReference type="Proteomes" id="UP001291309">
    <property type="component" value="Unassembled WGS sequence"/>
</dbReference>
<evidence type="ECO:0000313" key="3">
    <source>
        <dbReference type="Proteomes" id="UP001291309"/>
    </source>
</evidence>
<dbReference type="PROSITE" id="PS51186">
    <property type="entry name" value="GNAT"/>
    <property type="match status" value="1"/>
</dbReference>
<reference evidence="2 3" key="1">
    <citation type="submission" date="2023-12" db="EMBL/GenBank/DDBJ databases">
        <title>the genome sequence of Hyalangium sp. s54d21.</title>
        <authorList>
            <person name="Zhang X."/>
        </authorList>
    </citation>
    <scope>NUCLEOTIDE SEQUENCE [LARGE SCALE GENOMIC DNA]</scope>
    <source>
        <strain evidence="3">s54d21</strain>
    </source>
</reference>
<accession>A0ABU5HE79</accession>
<evidence type="ECO:0000313" key="2">
    <source>
        <dbReference type="EMBL" id="MDY7231785.1"/>
    </source>
</evidence>
<dbReference type="InterPro" id="IPR000182">
    <property type="entry name" value="GNAT_dom"/>
</dbReference>
<keyword evidence="2" id="KW-0808">Transferase</keyword>
<sequence length="178" mass="19988">MSTPEVRLVAALPEHVEAWSAIRAGATSQRLVSMDEDSPEVLLKRLREASSDVSDPRATSFRWMVEADGRIAGTVSARELSRTQGRVEVGYMLAEEFIGRGIGSRAVAMMLERLFTIPVLQRIWLCTTVENLASQAVARKLGFRLEGVLREHCVVQGRRLDQQIWGLLRTEWEARSSH</sequence>
<dbReference type="EMBL" id="JAXIVS010000016">
    <property type="protein sequence ID" value="MDY7231785.1"/>
    <property type="molecule type" value="Genomic_DNA"/>
</dbReference>
<dbReference type="GO" id="GO:0016740">
    <property type="term" value="F:transferase activity"/>
    <property type="evidence" value="ECO:0007669"/>
    <property type="project" value="UniProtKB-KW"/>
</dbReference>
<dbReference type="PANTHER" id="PTHR43441:SF2">
    <property type="entry name" value="FAMILY ACETYLTRANSFERASE, PUTATIVE (AFU_ORTHOLOGUE AFUA_7G00850)-RELATED"/>
    <property type="match status" value="1"/>
</dbReference>
<name>A0ABU5HE79_9BACT</name>
<feature type="domain" description="N-acetyltransferase" evidence="1">
    <location>
        <begin position="6"/>
        <end position="161"/>
    </location>
</feature>
<organism evidence="2 3">
    <name type="scientific">Hyalangium rubrum</name>
    <dbReference type="NCBI Taxonomy" id="3103134"/>
    <lineage>
        <taxon>Bacteria</taxon>
        <taxon>Pseudomonadati</taxon>
        <taxon>Myxococcota</taxon>
        <taxon>Myxococcia</taxon>
        <taxon>Myxococcales</taxon>
        <taxon>Cystobacterineae</taxon>
        <taxon>Archangiaceae</taxon>
        <taxon>Hyalangium</taxon>
    </lineage>
</organism>